<accession>A0A6C0F6P9</accession>
<dbReference type="EMBL" id="MN739023">
    <property type="protein sequence ID" value="QHT35580.1"/>
    <property type="molecule type" value="Genomic_DNA"/>
</dbReference>
<organism evidence="1">
    <name type="scientific">viral metagenome</name>
    <dbReference type="NCBI Taxonomy" id="1070528"/>
    <lineage>
        <taxon>unclassified sequences</taxon>
        <taxon>metagenomes</taxon>
        <taxon>organismal metagenomes</taxon>
    </lineage>
</organism>
<proteinExistence type="predicted"/>
<evidence type="ECO:0000313" key="1">
    <source>
        <dbReference type="EMBL" id="QHT35580.1"/>
    </source>
</evidence>
<dbReference type="AlphaFoldDB" id="A0A6C0F6P9"/>
<sequence length="85" mass="9600">MGNCFGVDQPMMTVGIKTVRASKFKDIETFKDALRAGGHIVADDEPLTLFKAEMLTFAPAYTKFYFVDAIRYKQTSIPVRKLYGK</sequence>
<name>A0A6C0F6P9_9ZZZZ</name>
<reference evidence="1" key="1">
    <citation type="journal article" date="2020" name="Nature">
        <title>Giant virus diversity and host interactions through global metagenomics.</title>
        <authorList>
            <person name="Schulz F."/>
            <person name="Roux S."/>
            <person name="Paez-Espino D."/>
            <person name="Jungbluth S."/>
            <person name="Walsh D.A."/>
            <person name="Denef V.J."/>
            <person name="McMahon K.D."/>
            <person name="Konstantinidis K.T."/>
            <person name="Eloe-Fadrosh E.A."/>
            <person name="Kyrpides N.C."/>
            <person name="Woyke T."/>
        </authorList>
    </citation>
    <scope>NUCLEOTIDE SEQUENCE</scope>
    <source>
        <strain evidence="1">GVMAG-M-3300009180-45</strain>
    </source>
</reference>
<protein>
    <submittedName>
        <fullName evidence="1">Uncharacterized protein</fullName>
    </submittedName>
</protein>